<dbReference type="EC" id="2.7.11.1" evidence="1"/>
<evidence type="ECO:0000256" key="1">
    <source>
        <dbReference type="ARBA" id="ARBA00012513"/>
    </source>
</evidence>
<evidence type="ECO:0000256" key="4">
    <source>
        <dbReference type="ARBA" id="ARBA00022741"/>
    </source>
</evidence>
<evidence type="ECO:0000313" key="13">
    <source>
        <dbReference type="Proteomes" id="UP001295684"/>
    </source>
</evidence>
<keyword evidence="2 10" id="KW-0723">Serine/threonine-protein kinase</keyword>
<keyword evidence="5" id="KW-0418">Kinase</keyword>
<organism evidence="12 13">
    <name type="scientific">Euplotes crassus</name>
    <dbReference type="NCBI Taxonomy" id="5936"/>
    <lineage>
        <taxon>Eukaryota</taxon>
        <taxon>Sar</taxon>
        <taxon>Alveolata</taxon>
        <taxon>Ciliophora</taxon>
        <taxon>Intramacronucleata</taxon>
        <taxon>Spirotrichea</taxon>
        <taxon>Hypotrichia</taxon>
        <taxon>Euplotida</taxon>
        <taxon>Euplotidae</taxon>
        <taxon>Moneuplotes</taxon>
    </lineage>
</organism>
<dbReference type="GO" id="GO:0004674">
    <property type="term" value="F:protein serine/threonine kinase activity"/>
    <property type="evidence" value="ECO:0007669"/>
    <property type="project" value="UniProtKB-KW"/>
</dbReference>
<comment type="similarity">
    <text evidence="10">Belongs to the protein kinase superfamily.</text>
</comment>
<gene>
    <name evidence="12" type="ORF">ECRASSUSDP1_LOCUS8849</name>
</gene>
<comment type="catalytic activity">
    <reaction evidence="8">
        <text>L-seryl-[protein] + ATP = O-phospho-L-seryl-[protein] + ADP + H(+)</text>
        <dbReference type="Rhea" id="RHEA:17989"/>
        <dbReference type="Rhea" id="RHEA-COMP:9863"/>
        <dbReference type="Rhea" id="RHEA-COMP:11604"/>
        <dbReference type="ChEBI" id="CHEBI:15378"/>
        <dbReference type="ChEBI" id="CHEBI:29999"/>
        <dbReference type="ChEBI" id="CHEBI:30616"/>
        <dbReference type="ChEBI" id="CHEBI:83421"/>
        <dbReference type="ChEBI" id="CHEBI:456216"/>
        <dbReference type="EC" id="2.7.11.1"/>
    </reaction>
</comment>
<dbReference type="InterPro" id="IPR000719">
    <property type="entry name" value="Prot_kinase_dom"/>
</dbReference>
<dbReference type="AlphaFoldDB" id="A0AAD1UEW4"/>
<dbReference type="InterPro" id="IPR008271">
    <property type="entry name" value="Ser/Thr_kinase_AS"/>
</dbReference>
<evidence type="ECO:0000256" key="7">
    <source>
        <dbReference type="ARBA" id="ARBA00047899"/>
    </source>
</evidence>
<protein>
    <recommendedName>
        <fullName evidence="1">non-specific serine/threonine protein kinase</fullName>
        <ecNumber evidence="1">2.7.11.1</ecNumber>
    </recommendedName>
</protein>
<keyword evidence="4 9" id="KW-0547">Nucleotide-binding</keyword>
<dbReference type="PANTHER" id="PTHR43895:SF32">
    <property type="entry name" value="SERINE_THREONINE-PROTEIN KINASE CHK1"/>
    <property type="match status" value="1"/>
</dbReference>
<dbReference type="EMBL" id="CAMPGE010008675">
    <property type="protein sequence ID" value="CAI2367562.1"/>
    <property type="molecule type" value="Genomic_DNA"/>
</dbReference>
<dbReference type="Proteomes" id="UP001295684">
    <property type="component" value="Unassembled WGS sequence"/>
</dbReference>
<keyword evidence="13" id="KW-1185">Reference proteome</keyword>
<dbReference type="GO" id="GO:0007165">
    <property type="term" value="P:signal transduction"/>
    <property type="evidence" value="ECO:0007669"/>
    <property type="project" value="TreeGrafter"/>
</dbReference>
<evidence type="ECO:0000256" key="10">
    <source>
        <dbReference type="RuleBase" id="RU000304"/>
    </source>
</evidence>
<evidence type="ECO:0000256" key="9">
    <source>
        <dbReference type="PROSITE-ProRule" id="PRU10141"/>
    </source>
</evidence>
<dbReference type="PANTHER" id="PTHR43895">
    <property type="entry name" value="CALCIUM/CALMODULIN-DEPENDENT PROTEIN KINASE KINASE-RELATED"/>
    <property type="match status" value="1"/>
</dbReference>
<evidence type="ECO:0000256" key="8">
    <source>
        <dbReference type="ARBA" id="ARBA00048679"/>
    </source>
</evidence>
<dbReference type="InterPro" id="IPR011009">
    <property type="entry name" value="Kinase-like_dom_sf"/>
</dbReference>
<evidence type="ECO:0000256" key="5">
    <source>
        <dbReference type="ARBA" id="ARBA00022777"/>
    </source>
</evidence>
<dbReference type="SUPFAM" id="SSF56112">
    <property type="entry name" value="Protein kinase-like (PK-like)"/>
    <property type="match status" value="1"/>
</dbReference>
<evidence type="ECO:0000256" key="6">
    <source>
        <dbReference type="ARBA" id="ARBA00022840"/>
    </source>
</evidence>
<feature type="binding site" evidence="9">
    <location>
        <position position="36"/>
    </location>
    <ligand>
        <name>ATP</name>
        <dbReference type="ChEBI" id="CHEBI:30616"/>
    </ligand>
</feature>
<dbReference type="GO" id="GO:0005524">
    <property type="term" value="F:ATP binding"/>
    <property type="evidence" value="ECO:0007669"/>
    <property type="project" value="UniProtKB-UniRule"/>
</dbReference>
<dbReference type="Pfam" id="PF00069">
    <property type="entry name" value="Pkinase"/>
    <property type="match status" value="1"/>
</dbReference>
<dbReference type="Gene3D" id="1.10.510.10">
    <property type="entry name" value="Transferase(Phosphotransferase) domain 1"/>
    <property type="match status" value="1"/>
</dbReference>
<dbReference type="InterPro" id="IPR017441">
    <property type="entry name" value="Protein_kinase_ATP_BS"/>
</dbReference>
<accession>A0AAD1UEW4</accession>
<comment type="caution">
    <text evidence="12">The sequence shown here is derived from an EMBL/GenBank/DDBJ whole genome shotgun (WGS) entry which is preliminary data.</text>
</comment>
<evidence type="ECO:0000259" key="11">
    <source>
        <dbReference type="PROSITE" id="PS50011"/>
    </source>
</evidence>
<evidence type="ECO:0000256" key="2">
    <source>
        <dbReference type="ARBA" id="ARBA00022527"/>
    </source>
</evidence>
<name>A0AAD1UEW4_EUPCR</name>
<keyword evidence="3" id="KW-0808">Transferase</keyword>
<feature type="domain" description="Protein kinase" evidence="11">
    <location>
        <begin position="7"/>
        <end position="279"/>
    </location>
</feature>
<sequence>MAIIDGYCLIKDLGQGYFSRVKYARNLKNDRLSALKIMPRCRKYPNIREVYLNEIGLLQQVENDHIIKLHSYSSTKKSACAKISKPVPVYVVELEYCTHGELDQLLEATGRLCDKEARNYFKQLISAVECIHGLGYAHSDIKAQNLLLSEDYQLKLADFGFSTKEEILKDRIGTYSHMAPEIINKEPYDPKKGDLFACGVVLFHLVMGFLPFVAACPKDRSYNKIISRDFKGFWEIHEASHHSISNKFFSSFKDLFIKMVHPDVEERLTLEEIKEHEWFNACTIEGDELIASMKVRSKAALDSTELFPNEEFHFHNFIIPNDDIVPPKKSKKKGLQLKKYSEYFMSETGKTLLSAIISFAEAQGLCYTEDSTHSAVLLESQTDDENVSIKANVVDNPSCQSQCIECIKLSGEKTMFMKLFHQLCQYVTTSTPYKPELSSGLS</sequence>
<dbReference type="PROSITE" id="PS00107">
    <property type="entry name" value="PROTEIN_KINASE_ATP"/>
    <property type="match status" value="1"/>
</dbReference>
<dbReference type="PROSITE" id="PS50011">
    <property type="entry name" value="PROTEIN_KINASE_DOM"/>
    <property type="match status" value="1"/>
</dbReference>
<evidence type="ECO:0000313" key="12">
    <source>
        <dbReference type="EMBL" id="CAI2367562.1"/>
    </source>
</evidence>
<comment type="catalytic activity">
    <reaction evidence="7">
        <text>L-threonyl-[protein] + ATP = O-phospho-L-threonyl-[protein] + ADP + H(+)</text>
        <dbReference type="Rhea" id="RHEA:46608"/>
        <dbReference type="Rhea" id="RHEA-COMP:11060"/>
        <dbReference type="Rhea" id="RHEA-COMP:11605"/>
        <dbReference type="ChEBI" id="CHEBI:15378"/>
        <dbReference type="ChEBI" id="CHEBI:30013"/>
        <dbReference type="ChEBI" id="CHEBI:30616"/>
        <dbReference type="ChEBI" id="CHEBI:61977"/>
        <dbReference type="ChEBI" id="CHEBI:456216"/>
        <dbReference type="EC" id="2.7.11.1"/>
    </reaction>
</comment>
<dbReference type="SMART" id="SM00220">
    <property type="entry name" value="S_TKc"/>
    <property type="match status" value="1"/>
</dbReference>
<keyword evidence="6 9" id="KW-0067">ATP-binding</keyword>
<proteinExistence type="inferred from homology"/>
<dbReference type="PROSITE" id="PS00108">
    <property type="entry name" value="PROTEIN_KINASE_ST"/>
    <property type="match status" value="1"/>
</dbReference>
<reference evidence="12" key="1">
    <citation type="submission" date="2023-07" db="EMBL/GenBank/DDBJ databases">
        <authorList>
            <consortium name="AG Swart"/>
            <person name="Singh M."/>
            <person name="Singh A."/>
            <person name="Seah K."/>
            <person name="Emmerich C."/>
        </authorList>
    </citation>
    <scope>NUCLEOTIDE SEQUENCE</scope>
    <source>
        <strain evidence="12">DP1</strain>
    </source>
</reference>
<evidence type="ECO:0000256" key="3">
    <source>
        <dbReference type="ARBA" id="ARBA00022679"/>
    </source>
</evidence>